<dbReference type="RefSeq" id="WP_105331660.1">
    <property type="nucleotide sequence ID" value="NZ_PUHY01000012.1"/>
</dbReference>
<comment type="caution">
    <text evidence="2">The sequence shown here is derived from an EMBL/GenBank/DDBJ whole genome shotgun (WGS) entry which is preliminary data.</text>
</comment>
<proteinExistence type="predicted"/>
<keyword evidence="1" id="KW-0812">Transmembrane</keyword>
<dbReference type="AlphaFoldDB" id="A0A2S8FKD9"/>
<accession>A0A2S8FKD9</accession>
<name>A0A2S8FKD9_9BACT</name>
<gene>
    <name evidence="2" type="ORF">C5Y83_20825</name>
</gene>
<dbReference type="EMBL" id="PUHY01000012">
    <property type="protein sequence ID" value="PQO32649.1"/>
    <property type="molecule type" value="Genomic_DNA"/>
</dbReference>
<evidence type="ECO:0000313" key="3">
    <source>
        <dbReference type="Proteomes" id="UP000238322"/>
    </source>
</evidence>
<sequence>MVIPIPIPVTERLVVAAEGAVWKFVTCSSCQEEFAYLLQLEAIGEVSKVIFMDNEEATQEAYAHAQRNLAKKSENVVLPTPCPCCGMYQEEMAAILKEEAYHDRIFGVGMAVTVLSFIPLALSIPNNWLVTICGVAIGGAIMGYVELAAALYDPNSGDPEPRKRLGKKHTVWGENLAKLRAMLAESEPKVQRPASK</sequence>
<dbReference type="Proteomes" id="UP000238322">
    <property type="component" value="Unassembled WGS sequence"/>
</dbReference>
<protein>
    <submittedName>
        <fullName evidence="2">Uncharacterized protein</fullName>
    </submittedName>
</protein>
<evidence type="ECO:0000256" key="1">
    <source>
        <dbReference type="SAM" id="Phobius"/>
    </source>
</evidence>
<feature type="transmembrane region" description="Helical" evidence="1">
    <location>
        <begin position="128"/>
        <end position="152"/>
    </location>
</feature>
<organism evidence="2 3">
    <name type="scientific">Blastopirellula marina</name>
    <dbReference type="NCBI Taxonomy" id="124"/>
    <lineage>
        <taxon>Bacteria</taxon>
        <taxon>Pseudomonadati</taxon>
        <taxon>Planctomycetota</taxon>
        <taxon>Planctomycetia</taxon>
        <taxon>Pirellulales</taxon>
        <taxon>Pirellulaceae</taxon>
        <taxon>Blastopirellula</taxon>
    </lineage>
</organism>
<evidence type="ECO:0000313" key="2">
    <source>
        <dbReference type="EMBL" id="PQO32649.1"/>
    </source>
</evidence>
<reference evidence="2 3" key="1">
    <citation type="submission" date="2018-02" db="EMBL/GenBank/DDBJ databases">
        <title>Comparative genomes isolates from brazilian mangrove.</title>
        <authorList>
            <person name="Araujo J.E."/>
            <person name="Taketani R.G."/>
            <person name="Silva M.C.P."/>
            <person name="Loureco M.V."/>
            <person name="Andreote F.D."/>
        </authorList>
    </citation>
    <scope>NUCLEOTIDE SEQUENCE [LARGE SCALE GENOMIC DNA]</scope>
    <source>
        <strain evidence="2 3">Hex-1 MGV</strain>
    </source>
</reference>
<keyword evidence="1" id="KW-0472">Membrane</keyword>
<keyword evidence="1" id="KW-1133">Transmembrane helix</keyword>
<dbReference type="OrthoDB" id="277522at2"/>
<feature type="transmembrane region" description="Helical" evidence="1">
    <location>
        <begin position="105"/>
        <end position="122"/>
    </location>
</feature>